<dbReference type="Proteomes" id="UP000001590">
    <property type="component" value="Segment"/>
</dbReference>
<evidence type="ECO:0000313" key="2">
    <source>
        <dbReference type="Proteomes" id="UP000001590"/>
    </source>
</evidence>
<keyword evidence="2" id="KW-1185">Reference proteome</keyword>
<organismHost>
    <name type="scientific">Bacillus subtilis</name>
    <dbReference type="NCBI Taxonomy" id="1423"/>
</organismHost>
<dbReference type="KEGG" id="vg:7009169"/>
<dbReference type="SUPFAM" id="SSF52540">
    <property type="entry name" value="P-loop containing nucleoside triphosphate hydrolases"/>
    <property type="match status" value="1"/>
</dbReference>
<organism evidence="1 2">
    <name type="scientific">Bacillus phage SP01</name>
    <name type="common">Bacteriophage SP01</name>
    <dbReference type="NCBI Taxonomy" id="2884427"/>
    <lineage>
        <taxon>Viruses</taxon>
        <taxon>Duplodnaviria</taxon>
        <taxon>Heunggongvirae</taxon>
        <taxon>Uroviricota</taxon>
        <taxon>Caudoviricetes</taxon>
        <taxon>Herelleviridae</taxon>
        <taxon>Spounavirinae</taxon>
        <taxon>Okubovirus</taxon>
        <taxon>Okubovirus SPO1</taxon>
    </lineage>
</organism>
<sequence>MRIISGEAGSGKTFVAARLLLDDLMAGNKVLLCTEDPILFEHMYNIIESNDIDPIALEWKQVSSSNAREHLVSIVDMINNGKYDSFSRIHFDGIYLEKKDDLLNILDGLKDPEKVSVALQTMHSGCKSVRVIFHSKGSGKLEKVIPAEDMRAEFNKLECHLKKKYKIT</sequence>
<proteinExistence type="predicted"/>
<protein>
    <submittedName>
        <fullName evidence="1">Gp34.44</fullName>
    </submittedName>
</protein>
<dbReference type="EMBL" id="FJ230960">
    <property type="protein sequence ID" value="ACI91080.1"/>
    <property type="molecule type" value="Genomic_DNA"/>
</dbReference>
<gene>
    <name evidence="1" type="primary">34.44</name>
    <name evidence="1" type="ORF">SPO1_180</name>
</gene>
<dbReference type="InterPro" id="IPR027417">
    <property type="entry name" value="P-loop_NTPase"/>
</dbReference>
<dbReference type="GeneID" id="7009169"/>
<accession>B6V2Z8</accession>
<evidence type="ECO:0000313" key="1">
    <source>
        <dbReference type="EMBL" id="ACI91080.1"/>
    </source>
</evidence>
<reference evidence="1 2" key="1">
    <citation type="journal article" date="2009" name="J. Mol. Biol.">
        <title>The genome of Bacillus subtilis bacteriophage SPO1.</title>
        <authorList>
            <person name="Stewart C.R."/>
            <person name="Casjens S.R."/>
            <person name="Cresawn S.G."/>
            <person name="Houtz J.M."/>
            <person name="Smith A.L."/>
            <person name="Ford M.E."/>
            <person name="Peebles C.L."/>
            <person name="Hatfull G.F."/>
            <person name="Hendrix R.W."/>
            <person name="Huang W.M."/>
            <person name="Pedulla M.L."/>
        </authorList>
    </citation>
    <scope>NUCLEOTIDE SEQUENCE [LARGE SCALE GENOMIC DNA]</scope>
</reference>
<name>B6V2Z8_BPSP1</name>
<dbReference type="RefSeq" id="YP_002300451.1">
    <property type="nucleotide sequence ID" value="NC_011421.1"/>
</dbReference>